<reference evidence="1" key="1">
    <citation type="submission" date="2023-10" db="EMBL/GenBank/DDBJ databases">
        <authorList>
            <person name="Guldener U."/>
        </authorList>
    </citation>
    <scope>NUCLEOTIDE SEQUENCE</scope>
    <source>
        <strain evidence="1">Mp4</strain>
    </source>
</reference>
<gene>
    <name evidence="1" type="ORF">MEPE_03902</name>
</gene>
<keyword evidence="2" id="KW-1185">Reference proteome</keyword>
<evidence type="ECO:0000313" key="2">
    <source>
        <dbReference type="Proteomes" id="UP001294444"/>
    </source>
</evidence>
<dbReference type="Proteomes" id="UP001294444">
    <property type="component" value="Unassembled WGS sequence"/>
</dbReference>
<comment type="caution">
    <text evidence="1">The sequence shown here is derived from an EMBL/GenBank/DDBJ whole genome shotgun (WGS) entry which is preliminary data.</text>
</comment>
<accession>A0AAJ4XQD3</accession>
<evidence type="ECO:0000313" key="1">
    <source>
        <dbReference type="EMBL" id="SNX85193.1"/>
    </source>
</evidence>
<name>A0AAJ4XQD3_9BASI</name>
<proteinExistence type="predicted"/>
<sequence length="245" mass="27290">MRACVANGSKIHARPPNPWRRSFADEVLPRPYLLKFIDSVHNRSRSGELFSGGEQPTTTVPTTLHGFVLSSSGLCQRTSFAPGVVNRQRCLPYRWDFLGNRPATNDQHLVSSGLTGPLSPYWVTSILGPVPEGLSERDEKRERGEVGNRIRWYLCFRSLPCISFGRDRAVLGARFSSLIIFFLERWARGPAAAAAAAAQGPLLSYKAWDTDSLLAWSYRRHAWAFSPVPFQLALRTTASGLLSSR</sequence>
<protein>
    <submittedName>
        <fullName evidence="1">Uncharacterized protein</fullName>
    </submittedName>
</protein>
<organism evidence="1 2">
    <name type="scientific">Melanopsichium pennsylvanicum</name>
    <dbReference type="NCBI Taxonomy" id="63383"/>
    <lineage>
        <taxon>Eukaryota</taxon>
        <taxon>Fungi</taxon>
        <taxon>Dikarya</taxon>
        <taxon>Basidiomycota</taxon>
        <taxon>Ustilaginomycotina</taxon>
        <taxon>Ustilaginomycetes</taxon>
        <taxon>Ustilaginales</taxon>
        <taxon>Ustilaginaceae</taxon>
        <taxon>Melanopsichium</taxon>
    </lineage>
</organism>
<dbReference type="AlphaFoldDB" id="A0AAJ4XQD3"/>
<dbReference type="EMBL" id="OAPG01000009">
    <property type="protein sequence ID" value="SNX85193.1"/>
    <property type="molecule type" value="Genomic_DNA"/>
</dbReference>